<dbReference type="GO" id="GO:0005886">
    <property type="term" value="C:plasma membrane"/>
    <property type="evidence" value="ECO:0007669"/>
    <property type="project" value="UniProtKB-SubCell"/>
</dbReference>
<evidence type="ECO:0000256" key="1">
    <source>
        <dbReference type="ARBA" id="ARBA00004429"/>
    </source>
</evidence>
<comment type="subcellular location">
    <subcellularLocation>
        <location evidence="1">Cell inner membrane</location>
        <topology evidence="1">Multi-pass membrane protein</topology>
    </subcellularLocation>
</comment>
<evidence type="ECO:0000256" key="2">
    <source>
        <dbReference type="ARBA" id="ARBA00010408"/>
    </source>
</evidence>
<evidence type="ECO:0000256" key="8">
    <source>
        <dbReference type="SAM" id="Phobius"/>
    </source>
</evidence>
<evidence type="ECO:0000256" key="5">
    <source>
        <dbReference type="ARBA" id="ARBA00022692"/>
    </source>
</evidence>
<reference evidence="9 10" key="1">
    <citation type="submission" date="2019-02" db="EMBL/GenBank/DDBJ databases">
        <title>Investigation of anaerobic lignin degradation for improved lignocellulosic biofuels.</title>
        <authorList>
            <person name="Deangelis K."/>
        </authorList>
    </citation>
    <scope>NUCLEOTIDE SEQUENCE [LARGE SCALE GENOMIC DNA]</scope>
    <source>
        <strain evidence="9 10">159R</strain>
    </source>
</reference>
<comment type="similarity">
    <text evidence="2">Belongs to the GhoT/OrtT toxin family.</text>
</comment>
<keyword evidence="5 8" id="KW-0812">Transmembrane</keyword>
<name>A0A4R1NEE2_9GAMM</name>
<keyword evidence="10" id="KW-1185">Reference proteome</keyword>
<proteinExistence type="inferred from homology"/>
<dbReference type="InterPro" id="IPR019689">
    <property type="entry name" value="Toxin_GhoT/OrtT"/>
</dbReference>
<evidence type="ECO:0000256" key="7">
    <source>
        <dbReference type="ARBA" id="ARBA00023136"/>
    </source>
</evidence>
<keyword evidence="6 8" id="KW-1133">Transmembrane helix</keyword>
<protein>
    <submittedName>
        <fullName evidence="9">Uncharacterized protein DUF2566</fullName>
    </submittedName>
</protein>
<keyword evidence="3" id="KW-1003">Cell membrane</keyword>
<evidence type="ECO:0000313" key="9">
    <source>
        <dbReference type="EMBL" id="TCL04051.1"/>
    </source>
</evidence>
<evidence type="ECO:0000256" key="3">
    <source>
        <dbReference type="ARBA" id="ARBA00022475"/>
    </source>
</evidence>
<evidence type="ECO:0000256" key="6">
    <source>
        <dbReference type="ARBA" id="ARBA00022989"/>
    </source>
</evidence>
<accession>A0A4R1NEE2</accession>
<comment type="caution">
    <text evidence="9">The sequence shown here is derived from an EMBL/GenBank/DDBJ whole genome shotgun (WGS) entry which is preliminary data.</text>
</comment>
<keyword evidence="7 8" id="KW-0472">Membrane</keyword>
<dbReference type="RefSeq" id="WP_243701448.1">
    <property type="nucleotide sequence ID" value="NZ_SJOI01000001.1"/>
</dbReference>
<evidence type="ECO:0000256" key="4">
    <source>
        <dbReference type="ARBA" id="ARBA00022519"/>
    </source>
</evidence>
<keyword evidence="4" id="KW-0997">Cell inner membrane</keyword>
<dbReference type="AlphaFoldDB" id="A0A4R1NEE2"/>
<dbReference type="Proteomes" id="UP000294555">
    <property type="component" value="Unassembled WGS sequence"/>
</dbReference>
<gene>
    <name evidence="9" type="ORF">EZJ58_2153</name>
</gene>
<dbReference type="EMBL" id="SJOI01000001">
    <property type="protein sequence ID" value="TCL04051.1"/>
    <property type="molecule type" value="Genomic_DNA"/>
</dbReference>
<feature type="transmembrane region" description="Helical" evidence="8">
    <location>
        <begin position="40"/>
        <end position="62"/>
    </location>
</feature>
<feature type="transmembrane region" description="Helical" evidence="8">
    <location>
        <begin position="12"/>
        <end position="28"/>
    </location>
</feature>
<dbReference type="Pfam" id="PF10753">
    <property type="entry name" value="Toxin_GhoT_OrtT"/>
    <property type="match status" value="1"/>
</dbReference>
<organism evidence="9 10">
    <name type="scientific">Sodalis ligni</name>
    <dbReference type="NCBI Taxonomy" id="2697027"/>
    <lineage>
        <taxon>Bacteria</taxon>
        <taxon>Pseudomonadati</taxon>
        <taxon>Pseudomonadota</taxon>
        <taxon>Gammaproteobacteria</taxon>
        <taxon>Enterobacterales</taxon>
        <taxon>Bruguierivoracaceae</taxon>
        <taxon>Sodalis</taxon>
    </lineage>
</organism>
<evidence type="ECO:0000313" key="10">
    <source>
        <dbReference type="Proteomes" id="UP000294555"/>
    </source>
</evidence>
<sequence length="63" mass="7006">MDIEMVTGWEYIKLIYSLGAAAAGFLTFRVSCDPSIKIRLLCSVLIALTWPLSFPIVLALLLF</sequence>